<protein>
    <submittedName>
        <fullName evidence="1">TIGR02757 family protein</fullName>
    </submittedName>
</protein>
<organism evidence="1 2">
    <name type="scientific">Aquirufa antheringensis</name>
    <dbReference type="NCBI Taxonomy" id="2516559"/>
    <lineage>
        <taxon>Bacteria</taxon>
        <taxon>Pseudomonadati</taxon>
        <taxon>Bacteroidota</taxon>
        <taxon>Cytophagia</taxon>
        <taxon>Cytophagales</taxon>
        <taxon>Flectobacillaceae</taxon>
        <taxon>Aquirufa</taxon>
    </lineage>
</organism>
<evidence type="ECO:0000313" key="1">
    <source>
        <dbReference type="EMBL" id="TBH71127.1"/>
    </source>
</evidence>
<keyword evidence="2" id="KW-1185">Reference proteome</keyword>
<reference evidence="1 2" key="1">
    <citation type="submission" date="2019-02" db="EMBL/GenBank/DDBJ databases">
        <title>Genome of a new Bacteroidetes strain.</title>
        <authorList>
            <person name="Pitt A."/>
        </authorList>
    </citation>
    <scope>NUCLEOTIDE SEQUENCE [LARGE SCALE GENOMIC DNA]</scope>
    <source>
        <strain evidence="1 2">103A-SOEBACH</strain>
    </source>
</reference>
<proteinExistence type="predicted"/>
<dbReference type="Proteomes" id="UP000293583">
    <property type="component" value="Unassembled WGS sequence"/>
</dbReference>
<evidence type="ECO:0000313" key="2">
    <source>
        <dbReference type="Proteomes" id="UP000293583"/>
    </source>
</evidence>
<dbReference type="Pfam" id="PF09674">
    <property type="entry name" value="DUF2400"/>
    <property type="match status" value="1"/>
</dbReference>
<dbReference type="RefSeq" id="WP_130923872.1">
    <property type="nucleotide sequence ID" value="NZ_JAANOL010000001.1"/>
</dbReference>
<dbReference type="EMBL" id="SEWY01000006">
    <property type="protein sequence ID" value="TBH71127.1"/>
    <property type="molecule type" value="Genomic_DNA"/>
</dbReference>
<dbReference type="NCBIfam" id="TIGR02757">
    <property type="entry name" value="TIGR02757 family protein"/>
    <property type="match status" value="1"/>
</dbReference>
<name>A0A4Q9B888_9BACT</name>
<accession>A0A4Q9B888</accession>
<dbReference type="InterPro" id="IPR014127">
    <property type="entry name" value="CHP02757"/>
</dbReference>
<dbReference type="OrthoDB" id="9773332at2"/>
<dbReference type="AlphaFoldDB" id="A0A4Q9B888"/>
<comment type="caution">
    <text evidence="1">The sequence shown here is derived from an EMBL/GenBank/DDBJ whole genome shotgun (WGS) entry which is preliminary data.</text>
</comment>
<sequence>MISEKIAAILDEKFAFFNHPRFIEHDPIQIPHRFSCLQDKEIMGFWVAILAWGQRKTILQNAQTLIELMDGTPYEFILGHQASDLKRFEHFKHRTFQYPDTLYFIDFFHRHYQNNNSLETAFNQGLKAEDLSIENGLNGFYDYFFQSEWAPERTKKHIASPLKNSACKRINMFLRWMVRKDEAGVDFGLWNTIKPAQLVCPLDVHAMRTAAQLGLMKEEKANWKTALALTETLRELDPSDPVKYDFALYGMGIEEKTLWK</sequence>
<gene>
    <name evidence="1" type="ORF">EWU20_10995</name>
</gene>